<dbReference type="GO" id="GO:0003677">
    <property type="term" value="F:DNA binding"/>
    <property type="evidence" value="ECO:0007669"/>
    <property type="project" value="InterPro"/>
</dbReference>
<name>A0A9D1PT59_9SPIO</name>
<keyword evidence="3" id="KW-0235">DNA replication</keyword>
<keyword evidence="1" id="KW-0808">Transferase</keyword>
<dbReference type="InterPro" id="IPR027417">
    <property type="entry name" value="P-loop_NTPase"/>
</dbReference>
<evidence type="ECO:0008006" key="7">
    <source>
        <dbReference type="Google" id="ProtNLM"/>
    </source>
</evidence>
<dbReference type="GO" id="GO:0006261">
    <property type="term" value="P:DNA-templated DNA replication"/>
    <property type="evidence" value="ECO:0007669"/>
    <property type="project" value="TreeGrafter"/>
</dbReference>
<evidence type="ECO:0000313" key="5">
    <source>
        <dbReference type="EMBL" id="HIV99109.1"/>
    </source>
</evidence>
<reference evidence="5" key="1">
    <citation type="journal article" date="2021" name="PeerJ">
        <title>Extensive microbial diversity within the chicken gut microbiome revealed by metagenomics and culture.</title>
        <authorList>
            <person name="Gilroy R."/>
            <person name="Ravi A."/>
            <person name="Getino M."/>
            <person name="Pursley I."/>
            <person name="Horton D.L."/>
            <person name="Alikhan N.F."/>
            <person name="Baker D."/>
            <person name="Gharbi K."/>
            <person name="Hall N."/>
            <person name="Watson M."/>
            <person name="Adriaenssens E.M."/>
            <person name="Foster-Nyarko E."/>
            <person name="Jarju S."/>
            <person name="Secka A."/>
            <person name="Antonio M."/>
            <person name="Oren A."/>
            <person name="Chaudhuri R.R."/>
            <person name="La Ragione R."/>
            <person name="Hildebrand F."/>
            <person name="Pallen M.J."/>
        </authorList>
    </citation>
    <scope>NUCLEOTIDE SEQUENCE</scope>
    <source>
        <strain evidence="5">Gambia11-129</strain>
    </source>
</reference>
<reference evidence="5" key="2">
    <citation type="submission" date="2021-04" db="EMBL/GenBank/DDBJ databases">
        <authorList>
            <person name="Gilroy R."/>
        </authorList>
    </citation>
    <scope>NUCLEOTIDE SEQUENCE</scope>
    <source>
        <strain evidence="5">Gambia11-129</strain>
    </source>
</reference>
<gene>
    <name evidence="5" type="ORF">IAB12_04975</name>
</gene>
<dbReference type="PANTHER" id="PTHR34388">
    <property type="entry name" value="DNA POLYMERASE III SUBUNIT DELTA"/>
    <property type="match status" value="1"/>
</dbReference>
<dbReference type="PANTHER" id="PTHR34388:SF1">
    <property type="entry name" value="DNA POLYMERASE III SUBUNIT DELTA"/>
    <property type="match status" value="1"/>
</dbReference>
<dbReference type="Gene3D" id="3.40.50.300">
    <property type="entry name" value="P-loop containing nucleotide triphosphate hydrolases"/>
    <property type="match status" value="1"/>
</dbReference>
<organism evidence="5 6">
    <name type="scientific">Candidatus Ornithospirochaeta avicola</name>
    <dbReference type="NCBI Taxonomy" id="2840896"/>
    <lineage>
        <taxon>Bacteria</taxon>
        <taxon>Pseudomonadati</taxon>
        <taxon>Spirochaetota</taxon>
        <taxon>Spirochaetia</taxon>
        <taxon>Spirochaetales</taxon>
        <taxon>Spirochaetaceae</taxon>
        <taxon>Spirochaetaceae incertae sedis</taxon>
        <taxon>Candidatus Ornithospirochaeta</taxon>
    </lineage>
</organism>
<keyword evidence="2" id="KW-0548">Nucleotidyltransferase</keyword>
<dbReference type="Proteomes" id="UP000823936">
    <property type="component" value="Unassembled WGS sequence"/>
</dbReference>
<keyword evidence="4" id="KW-0239">DNA-directed DNA polymerase</keyword>
<dbReference type="SUPFAM" id="SSF52540">
    <property type="entry name" value="P-loop containing nucleoside triphosphate hydrolases"/>
    <property type="match status" value="1"/>
</dbReference>
<dbReference type="AlphaFoldDB" id="A0A9D1PT59"/>
<proteinExistence type="predicted"/>
<comment type="caution">
    <text evidence="5">The sequence shown here is derived from an EMBL/GenBank/DDBJ whole genome shotgun (WGS) entry which is preliminary data.</text>
</comment>
<sequence>MSGKVIMLLGPEEGNKDDEIRKIKSEFFSAHPDAETVNLYATEDIEASLDEEINQAGLFSSSKFVTVKHLEEMKKSAQIERIVSTFIKTGSEDVLLLLLSSDTFSPFKNKEIESKIFFEEFDSNKIRWVKQEFAKYEVSILDDGIDELLFSVDNNKAEMRSAISLIALYYRQKGKNSISSDDVSAVLRRQKGENGYTLFARIAEKDLENALLSLSSIALEDSMRLVAALSVVTNEFKAAENALEISRTKKESLDSILKNDVEIISTSSFASQRGISNYRRRNAVSKACQNYTADEIKSIINYLISSDAELKSSPDSKSAFERIIYNTIVNSGRTEELEFYQKLSL</sequence>
<evidence type="ECO:0000256" key="2">
    <source>
        <dbReference type="ARBA" id="ARBA00022695"/>
    </source>
</evidence>
<dbReference type="GO" id="GO:0009360">
    <property type="term" value="C:DNA polymerase III complex"/>
    <property type="evidence" value="ECO:0007669"/>
    <property type="project" value="TreeGrafter"/>
</dbReference>
<protein>
    <recommendedName>
        <fullName evidence="7">DNA polymerase III delta N-terminal domain-containing protein</fullName>
    </recommendedName>
</protein>
<dbReference type="NCBIfam" id="TIGR01128">
    <property type="entry name" value="holA"/>
    <property type="match status" value="1"/>
</dbReference>
<dbReference type="InterPro" id="IPR005790">
    <property type="entry name" value="DNA_polIII_delta"/>
</dbReference>
<dbReference type="GO" id="GO:0003887">
    <property type="term" value="F:DNA-directed DNA polymerase activity"/>
    <property type="evidence" value="ECO:0007669"/>
    <property type="project" value="UniProtKB-KW"/>
</dbReference>
<evidence type="ECO:0000256" key="4">
    <source>
        <dbReference type="ARBA" id="ARBA00022932"/>
    </source>
</evidence>
<dbReference type="EMBL" id="DXHU01000019">
    <property type="protein sequence ID" value="HIV99109.1"/>
    <property type="molecule type" value="Genomic_DNA"/>
</dbReference>
<evidence type="ECO:0000313" key="6">
    <source>
        <dbReference type="Proteomes" id="UP000823936"/>
    </source>
</evidence>
<evidence type="ECO:0000256" key="3">
    <source>
        <dbReference type="ARBA" id="ARBA00022705"/>
    </source>
</evidence>
<dbReference type="Gene3D" id="1.20.272.10">
    <property type="match status" value="1"/>
</dbReference>
<evidence type="ECO:0000256" key="1">
    <source>
        <dbReference type="ARBA" id="ARBA00022679"/>
    </source>
</evidence>
<accession>A0A9D1PT59</accession>